<accession>M3VDW3</accession>
<dbReference type="Pfam" id="PF12728">
    <property type="entry name" value="HTH_17"/>
    <property type="match status" value="1"/>
</dbReference>
<dbReference type="RefSeq" id="WP_008376895.1">
    <property type="nucleotide sequence ID" value="NZ_BAOP01000004.1"/>
</dbReference>
<dbReference type="SUPFAM" id="SSF46955">
    <property type="entry name" value="Putative DNA-binding domain"/>
    <property type="match status" value="1"/>
</dbReference>
<sequence length="67" mass="7596">MSETNLLDDDLRAFRASTVAERLDVSVDTVIRLVDSGELRSIRPRERGRVLLISAASLRRYIYGDSE</sequence>
<dbReference type="NCBIfam" id="TIGR01764">
    <property type="entry name" value="excise"/>
    <property type="match status" value="1"/>
</dbReference>
<evidence type="ECO:0000313" key="2">
    <source>
        <dbReference type="EMBL" id="GAC78764.1"/>
    </source>
</evidence>
<name>M3VDW3_GORML</name>
<dbReference type="EMBL" id="BAOP01000004">
    <property type="protein sequence ID" value="GAC78764.1"/>
    <property type="molecule type" value="Genomic_DNA"/>
</dbReference>
<protein>
    <recommendedName>
        <fullName evidence="1">Helix-turn-helix domain-containing protein</fullName>
    </recommendedName>
</protein>
<dbReference type="GO" id="GO:0003677">
    <property type="term" value="F:DNA binding"/>
    <property type="evidence" value="ECO:0007669"/>
    <property type="project" value="InterPro"/>
</dbReference>
<organism evidence="2 3">
    <name type="scientific">Gordonia malaquae NBRC 108250</name>
    <dbReference type="NCBI Taxonomy" id="1223542"/>
    <lineage>
        <taxon>Bacteria</taxon>
        <taxon>Bacillati</taxon>
        <taxon>Actinomycetota</taxon>
        <taxon>Actinomycetes</taxon>
        <taxon>Mycobacteriales</taxon>
        <taxon>Gordoniaceae</taxon>
        <taxon>Gordonia</taxon>
    </lineage>
</organism>
<comment type="caution">
    <text evidence="2">The sequence shown here is derived from an EMBL/GenBank/DDBJ whole genome shotgun (WGS) entry which is preliminary data.</text>
</comment>
<keyword evidence="3" id="KW-1185">Reference proteome</keyword>
<dbReference type="AlphaFoldDB" id="M3VDW3"/>
<gene>
    <name evidence="2" type="ORF">GM1_004_02090</name>
</gene>
<feature type="domain" description="Helix-turn-helix" evidence="1">
    <location>
        <begin position="18"/>
        <end position="62"/>
    </location>
</feature>
<dbReference type="InterPro" id="IPR009061">
    <property type="entry name" value="DNA-bd_dom_put_sf"/>
</dbReference>
<dbReference type="Proteomes" id="UP000035009">
    <property type="component" value="Unassembled WGS sequence"/>
</dbReference>
<dbReference type="eggNOG" id="ENOG5031W0Z">
    <property type="taxonomic scope" value="Bacteria"/>
</dbReference>
<dbReference type="InterPro" id="IPR041657">
    <property type="entry name" value="HTH_17"/>
</dbReference>
<proteinExistence type="predicted"/>
<reference evidence="2 3" key="1">
    <citation type="submission" date="2013-02" db="EMBL/GenBank/DDBJ databases">
        <title>Whole genome shotgun sequence of Gordonia malaquae NBRC 108250.</title>
        <authorList>
            <person name="Yoshida I."/>
            <person name="Hosoyama A."/>
            <person name="Tsuchikane K."/>
            <person name="Ando Y."/>
            <person name="Baba S."/>
            <person name="Ohji S."/>
            <person name="Hamada M."/>
            <person name="Tamura T."/>
            <person name="Yamazoe A."/>
            <person name="Yamazaki S."/>
            <person name="Fujita N."/>
        </authorList>
    </citation>
    <scope>NUCLEOTIDE SEQUENCE [LARGE SCALE GENOMIC DNA]</scope>
    <source>
        <strain evidence="2 3">NBRC 108250</strain>
    </source>
</reference>
<dbReference type="InterPro" id="IPR010093">
    <property type="entry name" value="SinI_DNA-bd"/>
</dbReference>
<evidence type="ECO:0000259" key="1">
    <source>
        <dbReference type="Pfam" id="PF12728"/>
    </source>
</evidence>
<evidence type="ECO:0000313" key="3">
    <source>
        <dbReference type="Proteomes" id="UP000035009"/>
    </source>
</evidence>